<dbReference type="Pfam" id="PF06725">
    <property type="entry name" value="3D"/>
    <property type="match status" value="1"/>
</dbReference>
<sequence>MMKLISRLSRSKQKLITSGIGVFVLILFSSFVMYEATKAEVVFAENGEEQTINTHKDTVGELLTELGVDVGKHDLLSHQLDALIQSGMTIDYVAAKDITIAIDGKEKDYSTTAETIAAFFEENNLMFTEDDQLSHKTSSKIEDGLHIDVITAFEVEIQNGNDNTTVMTTGGTVKEIIEKAGVSYDQDSKDKITPGLDEEVEKGDKIEVVRVTEEEKVVEETIDYETQTKEDSSLPKGEEKVITEGENGQVTKTYMVTMENGDEVDRELIDEVVKDSVAKVIAVGTKEPKAQQASSNHTNQSSKNASSGSNGKALTMKASAFTASCSGCSGVTATGINLSSNPNMKIIAVDPNVIPLGTKVHVEGYGEAVAGDTGGNIIGNRIDVHMPSSSDAYAWGVRTVKVTILD</sequence>
<organism evidence="5 6">
    <name type="scientific">Oceanobacillus kimchii</name>
    <dbReference type="NCBI Taxonomy" id="746691"/>
    <lineage>
        <taxon>Bacteria</taxon>
        <taxon>Bacillati</taxon>
        <taxon>Bacillota</taxon>
        <taxon>Bacilli</taxon>
        <taxon>Bacillales</taxon>
        <taxon>Bacillaceae</taxon>
        <taxon>Oceanobacillus</taxon>
    </lineage>
</organism>
<dbReference type="RefSeq" id="WP_317957553.1">
    <property type="nucleotide sequence ID" value="NZ_BSKO01000001.1"/>
</dbReference>
<dbReference type="SMART" id="SM01208">
    <property type="entry name" value="G5"/>
    <property type="match status" value="1"/>
</dbReference>
<feature type="transmembrane region" description="Helical" evidence="3">
    <location>
        <begin position="15"/>
        <end position="34"/>
    </location>
</feature>
<reference evidence="5 6" key="1">
    <citation type="submission" date="2023-02" db="EMBL/GenBank/DDBJ databases">
        <title>Oceanobacillus kimchii IFOP_LL358 isolated form Alexandrium catenella lab strain.</title>
        <authorList>
            <person name="Gajardo G."/>
            <person name="Ueki S."/>
            <person name="Maruyama F."/>
        </authorList>
    </citation>
    <scope>NUCLEOTIDE SEQUENCE [LARGE SCALE GENOMIC DNA]</scope>
    <source>
        <strain evidence="5 6">IFOP_LL358</strain>
    </source>
</reference>
<dbReference type="Gene3D" id="2.40.40.10">
    <property type="entry name" value="RlpA-like domain"/>
    <property type="match status" value="1"/>
</dbReference>
<evidence type="ECO:0000313" key="6">
    <source>
        <dbReference type="Proteomes" id="UP001275436"/>
    </source>
</evidence>
<accession>A0ABQ5TE08</accession>
<protein>
    <recommendedName>
        <fullName evidence="4">G5 domain-containing protein</fullName>
    </recommendedName>
</protein>
<dbReference type="PROSITE" id="PS51109">
    <property type="entry name" value="G5"/>
    <property type="match status" value="1"/>
</dbReference>
<evidence type="ECO:0000256" key="2">
    <source>
        <dbReference type="SAM" id="MobiDB-lite"/>
    </source>
</evidence>
<keyword evidence="3" id="KW-0812">Transmembrane</keyword>
<dbReference type="Pfam" id="PF07501">
    <property type="entry name" value="G5"/>
    <property type="match status" value="1"/>
</dbReference>
<feature type="region of interest" description="Disordered" evidence="2">
    <location>
        <begin position="287"/>
        <end position="311"/>
    </location>
</feature>
<feature type="domain" description="G5" evidence="4">
    <location>
        <begin position="208"/>
        <end position="287"/>
    </location>
</feature>
<comment type="caution">
    <text evidence="5">The sequence shown here is derived from an EMBL/GenBank/DDBJ whole genome shotgun (WGS) entry which is preliminary data.</text>
</comment>
<evidence type="ECO:0000256" key="3">
    <source>
        <dbReference type="SAM" id="Phobius"/>
    </source>
</evidence>
<evidence type="ECO:0000259" key="4">
    <source>
        <dbReference type="PROSITE" id="PS51109"/>
    </source>
</evidence>
<keyword evidence="6" id="KW-1185">Reference proteome</keyword>
<dbReference type="InterPro" id="IPR011098">
    <property type="entry name" value="G5_dom"/>
</dbReference>
<keyword evidence="1" id="KW-0732">Signal</keyword>
<evidence type="ECO:0000256" key="1">
    <source>
        <dbReference type="ARBA" id="ARBA00022729"/>
    </source>
</evidence>
<dbReference type="SUPFAM" id="SSF50685">
    <property type="entry name" value="Barwin-like endoglucanases"/>
    <property type="match status" value="1"/>
</dbReference>
<dbReference type="PANTHER" id="PTHR39160:SF4">
    <property type="entry name" value="RESUSCITATION-PROMOTING FACTOR RPFB"/>
    <property type="match status" value="1"/>
</dbReference>
<dbReference type="EMBL" id="BSKO01000001">
    <property type="protein sequence ID" value="GLO64262.1"/>
    <property type="molecule type" value="Genomic_DNA"/>
</dbReference>
<dbReference type="PANTHER" id="PTHR39160">
    <property type="entry name" value="CELL WALL-BINDING PROTEIN YOCH"/>
    <property type="match status" value="1"/>
</dbReference>
<dbReference type="InterPro" id="IPR036908">
    <property type="entry name" value="RlpA-like_sf"/>
</dbReference>
<dbReference type="CDD" id="cd22786">
    <property type="entry name" value="DPBB_YuiC-like"/>
    <property type="match status" value="1"/>
</dbReference>
<gene>
    <name evidence="5" type="primary">yabE</name>
    <name evidence="5" type="ORF">MACH08_00460</name>
</gene>
<feature type="compositionally biased region" description="Polar residues" evidence="2">
    <location>
        <begin position="291"/>
        <end position="300"/>
    </location>
</feature>
<dbReference type="Proteomes" id="UP001275436">
    <property type="component" value="Unassembled WGS sequence"/>
</dbReference>
<keyword evidence="3" id="KW-1133">Transmembrane helix</keyword>
<dbReference type="InterPro" id="IPR010611">
    <property type="entry name" value="3D_dom"/>
</dbReference>
<dbReference type="InterPro" id="IPR007137">
    <property type="entry name" value="DUF348"/>
</dbReference>
<proteinExistence type="predicted"/>
<keyword evidence="3" id="KW-0472">Membrane</keyword>
<dbReference type="InterPro" id="IPR051933">
    <property type="entry name" value="Resuscitation_pf_RpfB"/>
</dbReference>
<name>A0ABQ5TE08_9BACI</name>
<dbReference type="Gene3D" id="2.20.230.10">
    <property type="entry name" value="Resuscitation-promoting factor rpfb"/>
    <property type="match status" value="1"/>
</dbReference>
<feature type="compositionally biased region" description="Low complexity" evidence="2">
    <location>
        <begin position="301"/>
        <end position="311"/>
    </location>
</feature>
<evidence type="ECO:0000313" key="5">
    <source>
        <dbReference type="EMBL" id="GLO64262.1"/>
    </source>
</evidence>
<dbReference type="Pfam" id="PF03990">
    <property type="entry name" value="DUF348"/>
    <property type="match status" value="3"/>
</dbReference>